<comment type="catalytic activity">
    <reaction evidence="6">
        <text>a 2-demethylmenaquinol + S-adenosyl-L-methionine = a menaquinol + S-adenosyl-L-homocysteine + H(+)</text>
        <dbReference type="Rhea" id="RHEA:42640"/>
        <dbReference type="Rhea" id="RHEA-COMP:9539"/>
        <dbReference type="Rhea" id="RHEA-COMP:9563"/>
        <dbReference type="ChEBI" id="CHEBI:15378"/>
        <dbReference type="ChEBI" id="CHEBI:18151"/>
        <dbReference type="ChEBI" id="CHEBI:55437"/>
        <dbReference type="ChEBI" id="CHEBI:57856"/>
        <dbReference type="ChEBI" id="CHEBI:59789"/>
        <dbReference type="EC" id="2.1.1.163"/>
    </reaction>
</comment>
<comment type="caution">
    <text evidence="6">Lacks conserved residue(s) required for the propagation of feature annotation.</text>
</comment>
<dbReference type="GO" id="GO:0009060">
    <property type="term" value="P:aerobic respiration"/>
    <property type="evidence" value="ECO:0007669"/>
    <property type="project" value="UniProtKB-UniRule"/>
</dbReference>
<comment type="pathway">
    <text evidence="6">Cofactor biosynthesis; ubiquinone biosynthesis.</text>
</comment>
<evidence type="ECO:0000256" key="1">
    <source>
        <dbReference type="ARBA" id="ARBA00022428"/>
    </source>
</evidence>
<feature type="binding site" evidence="6">
    <location>
        <position position="72"/>
    </location>
    <ligand>
        <name>S-adenosyl-L-methionine</name>
        <dbReference type="ChEBI" id="CHEBI:59789"/>
    </ligand>
</feature>
<evidence type="ECO:0000313" key="8">
    <source>
        <dbReference type="Proteomes" id="UP000236286"/>
    </source>
</evidence>
<comment type="function">
    <text evidence="6">Methyltransferase required for the conversion of demethylmenaquinol (DMKH2) to menaquinol (MKH2) and the conversion of 2-polyprenyl-6-methoxy-1,4-benzoquinol (DDMQH2) to 2-polyprenyl-3-methyl-6-methoxy-1,4-benzoquinol (DMQH2).</text>
</comment>
<dbReference type="Gene3D" id="3.40.50.150">
    <property type="entry name" value="Vaccinia Virus protein VP39"/>
    <property type="match status" value="1"/>
</dbReference>
<evidence type="ECO:0000256" key="2">
    <source>
        <dbReference type="ARBA" id="ARBA00022603"/>
    </source>
</evidence>
<comment type="catalytic activity">
    <reaction evidence="6">
        <text>a 2-methoxy-6-(all-trans-polyprenyl)benzene-1,4-diol + S-adenosyl-L-methionine = a 5-methoxy-2-methyl-3-(all-trans-polyprenyl)benzene-1,4-diol + S-adenosyl-L-homocysteine + H(+)</text>
        <dbReference type="Rhea" id="RHEA:28286"/>
        <dbReference type="Rhea" id="RHEA-COMP:10858"/>
        <dbReference type="Rhea" id="RHEA-COMP:10859"/>
        <dbReference type="ChEBI" id="CHEBI:15378"/>
        <dbReference type="ChEBI" id="CHEBI:57856"/>
        <dbReference type="ChEBI" id="CHEBI:59789"/>
        <dbReference type="ChEBI" id="CHEBI:84166"/>
        <dbReference type="ChEBI" id="CHEBI:84167"/>
        <dbReference type="EC" id="2.1.1.201"/>
    </reaction>
</comment>
<dbReference type="InterPro" id="IPR023576">
    <property type="entry name" value="UbiE/COQ5_MeTrFase_CS"/>
</dbReference>
<dbReference type="GO" id="GO:0043770">
    <property type="term" value="F:demethylmenaquinone methyltransferase activity"/>
    <property type="evidence" value="ECO:0007669"/>
    <property type="project" value="UniProtKB-UniRule"/>
</dbReference>
<dbReference type="SUPFAM" id="SSF53335">
    <property type="entry name" value="S-adenosyl-L-methionine-dependent methyltransferases"/>
    <property type="match status" value="1"/>
</dbReference>
<evidence type="ECO:0000256" key="4">
    <source>
        <dbReference type="ARBA" id="ARBA00022688"/>
    </source>
</evidence>
<dbReference type="RefSeq" id="WP_102845372.1">
    <property type="nucleotide sequence ID" value="NZ_PDZR01000037.1"/>
</dbReference>
<dbReference type="PROSITE" id="PS01183">
    <property type="entry name" value="UBIE_1"/>
    <property type="match status" value="1"/>
</dbReference>
<dbReference type="GO" id="GO:0008425">
    <property type="term" value="F:2-methoxy-6-polyprenyl-1,4-benzoquinol methyltransferase activity"/>
    <property type="evidence" value="ECO:0007669"/>
    <property type="project" value="UniProtKB-UniRule"/>
</dbReference>
<evidence type="ECO:0000256" key="6">
    <source>
        <dbReference type="HAMAP-Rule" id="MF_01813"/>
    </source>
</evidence>
<dbReference type="GO" id="GO:0032259">
    <property type="term" value="P:methylation"/>
    <property type="evidence" value="ECO:0007669"/>
    <property type="project" value="UniProtKB-KW"/>
</dbReference>
<dbReference type="PROSITE" id="PS01184">
    <property type="entry name" value="UBIE_2"/>
    <property type="match status" value="1"/>
</dbReference>
<dbReference type="PANTHER" id="PTHR43591:SF24">
    <property type="entry name" value="2-METHOXY-6-POLYPRENYL-1,4-BENZOQUINOL METHYLASE, MITOCHONDRIAL"/>
    <property type="match status" value="1"/>
</dbReference>
<dbReference type="UniPathway" id="UPA00079">
    <property type="reaction ID" value="UER00169"/>
</dbReference>
<keyword evidence="1 6" id="KW-0474">Menaquinone biosynthesis</keyword>
<dbReference type="EC" id="2.1.1.163" evidence="6"/>
<dbReference type="GO" id="GO:0009234">
    <property type="term" value="P:menaquinone biosynthetic process"/>
    <property type="evidence" value="ECO:0007669"/>
    <property type="project" value="UniProtKB-UniRule"/>
</dbReference>
<proteinExistence type="inferred from homology"/>
<dbReference type="PANTHER" id="PTHR43591">
    <property type="entry name" value="METHYLTRANSFERASE"/>
    <property type="match status" value="1"/>
</dbReference>
<feature type="binding site" evidence="6">
    <location>
        <position position="93"/>
    </location>
    <ligand>
        <name>S-adenosyl-L-methionine</name>
        <dbReference type="ChEBI" id="CHEBI:59789"/>
    </ligand>
</feature>
<keyword evidence="5 6" id="KW-0949">S-adenosyl-L-methionine</keyword>
<dbReference type="InterPro" id="IPR029063">
    <property type="entry name" value="SAM-dependent_MTases_sf"/>
</dbReference>
<dbReference type="OrthoDB" id="9808140at2"/>
<dbReference type="EMBL" id="PDZR01000037">
    <property type="protein sequence ID" value="PNG24323.1"/>
    <property type="molecule type" value="Genomic_DNA"/>
</dbReference>
<organism evidence="7 8">
    <name type="scientific">Methylocella silvestris</name>
    <dbReference type="NCBI Taxonomy" id="199596"/>
    <lineage>
        <taxon>Bacteria</taxon>
        <taxon>Pseudomonadati</taxon>
        <taxon>Pseudomonadota</taxon>
        <taxon>Alphaproteobacteria</taxon>
        <taxon>Hyphomicrobiales</taxon>
        <taxon>Beijerinckiaceae</taxon>
        <taxon>Methylocella</taxon>
    </lineage>
</organism>
<dbReference type="NCBIfam" id="NF001242">
    <property type="entry name" value="PRK00216.1-3"/>
    <property type="match status" value="1"/>
</dbReference>
<dbReference type="PROSITE" id="PS51608">
    <property type="entry name" value="SAM_MT_UBIE"/>
    <property type="match status" value="1"/>
</dbReference>
<evidence type="ECO:0000256" key="5">
    <source>
        <dbReference type="ARBA" id="ARBA00022691"/>
    </source>
</evidence>
<keyword evidence="2 6" id="KW-0489">Methyltransferase</keyword>
<comment type="similarity">
    <text evidence="6">Belongs to the class I-like SAM-binding methyltransferase superfamily. MenG/UbiE family.</text>
</comment>
<protein>
    <recommendedName>
        <fullName evidence="6">Ubiquinone/menaquinone biosynthesis C-methyltransferase UbiE</fullName>
        <ecNumber evidence="6">2.1.1.163</ecNumber>
        <ecNumber evidence="6">2.1.1.201</ecNumber>
    </recommendedName>
    <alternativeName>
        <fullName evidence="6">2-methoxy-6-polyprenyl-1,4-benzoquinol methylase</fullName>
    </alternativeName>
    <alternativeName>
        <fullName evidence="6">Demethylmenaquinone methyltransferase</fullName>
    </alternativeName>
</protein>
<keyword evidence="4 6" id="KW-0831">Ubiquinone biosynthesis</keyword>
<reference evidence="7 8" key="1">
    <citation type="submission" date="2017-10" db="EMBL/GenBank/DDBJ databases">
        <title>Genome announcement of Methylocella silvestris TVC from permafrost.</title>
        <authorList>
            <person name="Wang J."/>
            <person name="Geng K."/>
            <person name="Ul-Haque F."/>
            <person name="Crombie A.T."/>
            <person name="Street L.E."/>
            <person name="Wookey P.A."/>
            <person name="Murrell J.C."/>
            <person name="Pratscher J."/>
        </authorList>
    </citation>
    <scope>NUCLEOTIDE SEQUENCE [LARGE SCALE GENOMIC DNA]</scope>
    <source>
        <strain evidence="7 8">TVC</strain>
    </source>
</reference>
<gene>
    <name evidence="6" type="primary">ubiE</name>
    <name evidence="7" type="ORF">CR492_19325</name>
</gene>
<dbReference type="NCBIfam" id="NF001244">
    <property type="entry name" value="PRK00216.1-5"/>
    <property type="match status" value="1"/>
</dbReference>
<evidence type="ECO:0000313" key="7">
    <source>
        <dbReference type="EMBL" id="PNG24323.1"/>
    </source>
</evidence>
<dbReference type="EC" id="2.1.1.201" evidence="6"/>
<accession>A0A2J7TC30</accession>
<comment type="pathway">
    <text evidence="6">Quinol/quinone metabolism; menaquinone biosynthesis; menaquinol from 1,4-dihydroxy-2-naphthoate: step 2/2.</text>
</comment>
<dbReference type="CDD" id="cd02440">
    <property type="entry name" value="AdoMet_MTases"/>
    <property type="match status" value="1"/>
</dbReference>
<feature type="binding site" evidence="6">
    <location>
        <begin position="121"/>
        <end position="122"/>
    </location>
    <ligand>
        <name>S-adenosyl-L-methionine</name>
        <dbReference type="ChEBI" id="CHEBI:59789"/>
    </ligand>
</feature>
<name>A0A2J7TC30_METSI</name>
<keyword evidence="3 6" id="KW-0808">Transferase</keyword>
<comment type="caution">
    <text evidence="7">The sequence shown here is derived from an EMBL/GenBank/DDBJ whole genome shotgun (WGS) entry which is preliminary data.</text>
</comment>
<dbReference type="NCBIfam" id="TIGR01934">
    <property type="entry name" value="MenG_MenH_UbiE"/>
    <property type="match status" value="1"/>
</dbReference>
<dbReference type="Pfam" id="PF01209">
    <property type="entry name" value="Ubie_methyltran"/>
    <property type="match status" value="1"/>
</dbReference>
<dbReference type="UniPathway" id="UPA00232"/>
<evidence type="ECO:0000256" key="3">
    <source>
        <dbReference type="ARBA" id="ARBA00022679"/>
    </source>
</evidence>
<dbReference type="Proteomes" id="UP000236286">
    <property type="component" value="Unassembled WGS sequence"/>
</dbReference>
<dbReference type="HAMAP" id="MF_01813">
    <property type="entry name" value="MenG_UbiE_methyltr"/>
    <property type="match status" value="1"/>
</dbReference>
<sequence>MSEQTHFGFSRIDLKDKQARVDDVFHKVASRYDLMNDLMSAGLHRLWKDIFASKVRPSRGAPYRCLDVAGGTGDIAFRIAEAGTPATEIVVLDINADMLEVGRARAAKRRFEARLEFVQANAEDLPFEDNSFDAYTIAFGIRNVPRIERALSEARRVLKRGGRFLCLEFSHVDLPLFDRLYKAYSFAAIPRLGKLVTGDEESYRYLVESIERFPEAEAFRQMIARAGFDRADFTRLTGGAVAIHSGWKL</sequence>
<dbReference type="InterPro" id="IPR004033">
    <property type="entry name" value="UbiE/COQ5_MeTrFase"/>
</dbReference>
<dbReference type="AlphaFoldDB" id="A0A2J7TC30"/>